<evidence type="ECO:0000313" key="1">
    <source>
        <dbReference type="EMBL" id="SCB44801.1"/>
    </source>
</evidence>
<dbReference type="SUPFAM" id="SSF47413">
    <property type="entry name" value="lambda repressor-like DNA-binding domains"/>
    <property type="match status" value="1"/>
</dbReference>
<evidence type="ECO:0000313" key="2">
    <source>
        <dbReference type="Proteomes" id="UP000199205"/>
    </source>
</evidence>
<dbReference type="Gene3D" id="3.30.2020.10">
    <property type="entry name" value="NE0471-like N-terminal domain"/>
    <property type="match status" value="1"/>
</dbReference>
<protein>
    <recommendedName>
        <fullName evidence="3">DUF2442 domain-containing protein</fullName>
    </recommendedName>
</protein>
<dbReference type="GO" id="GO:0003677">
    <property type="term" value="F:DNA binding"/>
    <property type="evidence" value="ECO:0007669"/>
    <property type="project" value="InterPro"/>
</dbReference>
<organism evidence="1 2">
    <name type="scientific">Rhizobium lusitanum</name>
    <dbReference type="NCBI Taxonomy" id="293958"/>
    <lineage>
        <taxon>Bacteria</taxon>
        <taxon>Pseudomonadati</taxon>
        <taxon>Pseudomonadota</taxon>
        <taxon>Alphaproteobacteria</taxon>
        <taxon>Hyphomicrobiales</taxon>
        <taxon>Rhizobiaceae</taxon>
        <taxon>Rhizobium/Agrobacterium group</taxon>
        <taxon>Rhizobium</taxon>
    </lineage>
</organism>
<dbReference type="Proteomes" id="UP000199205">
    <property type="component" value="Unassembled WGS sequence"/>
</dbReference>
<dbReference type="Gene3D" id="1.10.260.40">
    <property type="entry name" value="lambda repressor-like DNA-binding domains"/>
    <property type="match status" value="1"/>
</dbReference>
<dbReference type="RefSeq" id="WP_092575898.1">
    <property type="nucleotide sequence ID" value="NZ_FMAF01000019.1"/>
</dbReference>
<dbReference type="EMBL" id="FMAF01000019">
    <property type="protein sequence ID" value="SCB44801.1"/>
    <property type="molecule type" value="Genomic_DNA"/>
</dbReference>
<name>A0A1C3WXV0_9HYPH</name>
<sequence>MDMPRIESVTPASNMTLEIQWKGAPASAANLVGWIATGGELLAPLKSADIWKTAVVTDYGATVEWAGEDLAIDAYHLFQIAEDQRDFVAEDLRRWQEEIGLSNNEAADFLGVSLRTWKNYRAGGAVSHVVQMLLRASQRDPLLMHAHYRPRQNGRPKHAA</sequence>
<dbReference type="SUPFAM" id="SSF143880">
    <property type="entry name" value="NE0471 N-terminal domain-like"/>
    <property type="match status" value="1"/>
</dbReference>
<dbReference type="InterPro" id="IPR010982">
    <property type="entry name" value="Lambda_DNA-bd_dom_sf"/>
</dbReference>
<reference evidence="1 2" key="1">
    <citation type="submission" date="2016-08" db="EMBL/GenBank/DDBJ databases">
        <authorList>
            <person name="Seilhamer J.J."/>
        </authorList>
    </citation>
    <scope>NUCLEOTIDE SEQUENCE [LARGE SCALE GENOMIC DNA]</scope>
    <source>
        <strain evidence="1 2">P1-7</strain>
    </source>
</reference>
<dbReference type="InterPro" id="IPR036782">
    <property type="entry name" value="NE0471-like_N"/>
</dbReference>
<gene>
    <name evidence="1" type="ORF">GA0061101_119109</name>
</gene>
<dbReference type="AlphaFoldDB" id="A0A1C3WXV0"/>
<dbReference type="OrthoDB" id="7304458at2"/>
<evidence type="ECO:0008006" key="3">
    <source>
        <dbReference type="Google" id="ProtNLM"/>
    </source>
</evidence>
<proteinExistence type="predicted"/>
<accession>A0A1C3WXV0</accession>